<evidence type="ECO:0000313" key="9">
    <source>
        <dbReference type="EMBL" id="ALF47934.1"/>
    </source>
</evidence>
<proteinExistence type="predicted"/>
<dbReference type="Proteomes" id="UP000066049">
    <property type="component" value="Chromosome"/>
</dbReference>
<evidence type="ECO:0000313" key="11">
    <source>
        <dbReference type="EMBL" id="QPH89275.1"/>
    </source>
</evidence>
<keyword evidence="3 7" id="KW-0732">Signal</keyword>
<reference evidence="16" key="1">
    <citation type="submission" date="2015-08" db="EMBL/GenBank/DDBJ databases">
        <title>Comparative genomics of the Campylobacter concisus group.</title>
        <authorList>
            <person name="Miller W.G."/>
            <person name="Yee E."/>
            <person name="Chapman M.H."/>
            <person name="Huynh S."/>
            <person name="Bono J.L."/>
            <person name="On S.L.W."/>
            <person name="St Leger J."/>
            <person name="Foster G."/>
            <person name="Parker C.T."/>
        </authorList>
    </citation>
    <scope>NUCLEOTIDE SEQUENCE [LARGE SCALE GENOMIC DNA]</scope>
    <source>
        <strain evidence="16">ATCC 33237</strain>
    </source>
</reference>
<dbReference type="Proteomes" id="UP000594707">
    <property type="component" value="Chromosome"/>
</dbReference>
<keyword evidence="4 6" id="KW-0697">Rotamase</keyword>
<dbReference type="Gene3D" id="1.10.8.1040">
    <property type="match status" value="1"/>
</dbReference>
<dbReference type="Gene3D" id="3.10.50.40">
    <property type="match status" value="1"/>
</dbReference>
<evidence type="ECO:0000256" key="1">
    <source>
        <dbReference type="ARBA" id="ARBA00000971"/>
    </source>
</evidence>
<feature type="domain" description="PpiC" evidence="8">
    <location>
        <begin position="130"/>
        <end position="227"/>
    </location>
</feature>
<reference evidence="9" key="2">
    <citation type="submission" date="2016-07" db="EMBL/GenBank/DDBJ databases">
        <title>Comparative genomics of the Campylobacter concisus group.</title>
        <authorList>
            <person name="Miller W.G."/>
            <person name="Yee E."/>
            <person name="Chapman M.H."/>
            <person name="Huynh S."/>
            <person name="Bono J.L."/>
            <person name="On S.L.W."/>
            <person name="StLeger J."/>
            <person name="Foster G."/>
            <person name="Parker C.T."/>
        </authorList>
    </citation>
    <scope>NUCLEOTIDE SEQUENCE</scope>
    <source>
        <strain evidence="9">ATCC 33237</strain>
    </source>
</reference>
<evidence type="ECO:0000256" key="5">
    <source>
        <dbReference type="ARBA" id="ARBA00023235"/>
    </source>
</evidence>
<keyword evidence="5 6" id="KW-0413">Isomerase</keyword>
<dbReference type="GO" id="GO:0003755">
    <property type="term" value="F:peptidyl-prolyl cis-trans isomerase activity"/>
    <property type="evidence" value="ECO:0007669"/>
    <property type="project" value="UniProtKB-KW"/>
</dbReference>
<dbReference type="AlphaFoldDB" id="A0A0M4SNA2"/>
<dbReference type="Pfam" id="PF13145">
    <property type="entry name" value="Rotamase_2"/>
    <property type="match status" value="1"/>
</dbReference>
<name>A0A0M4SNA2_9BACT</name>
<dbReference type="InterPro" id="IPR000297">
    <property type="entry name" value="PPIase_PpiC"/>
</dbReference>
<dbReference type="PROSITE" id="PS50198">
    <property type="entry name" value="PPIC_PPIASE_2"/>
    <property type="match status" value="1"/>
</dbReference>
<protein>
    <recommendedName>
        <fullName evidence="2">peptidylprolyl isomerase</fullName>
        <ecNumber evidence="2">5.2.1.8</ecNumber>
    </recommendedName>
</protein>
<dbReference type="EMBL" id="CP049263">
    <property type="protein sequence ID" value="QPH97943.1"/>
    <property type="molecule type" value="Genomic_DNA"/>
</dbReference>
<dbReference type="EMBL" id="CP060705">
    <property type="protein sequence ID" value="QPH96370.1"/>
    <property type="molecule type" value="Genomic_DNA"/>
</dbReference>
<evidence type="ECO:0000313" key="21">
    <source>
        <dbReference type="Proteomes" id="UP000594571"/>
    </source>
</evidence>
<dbReference type="Proteomes" id="UP000594404">
    <property type="component" value="Chromosome"/>
</dbReference>
<evidence type="ECO:0000256" key="7">
    <source>
        <dbReference type="SAM" id="SignalP"/>
    </source>
</evidence>
<dbReference type="PROSITE" id="PS01096">
    <property type="entry name" value="PPIC_PPIASE_1"/>
    <property type="match status" value="1"/>
</dbReference>
<reference evidence="10 17" key="3">
    <citation type="submission" date="2017-04" db="EMBL/GenBank/DDBJ databases">
        <title>Complete genome of Campylobacter concisus ATCC 33237T and draft genomes for an additional eight well characterized C. concisus strains.</title>
        <authorList>
            <person name="Cornelius A.J."/>
            <person name="Miller W.G."/>
            <person name="Lastovica A.J."/>
            <person name="On S.L."/>
            <person name="French N.P."/>
            <person name="Vandenberg O."/>
            <person name="Biggs P.J."/>
        </authorList>
    </citation>
    <scope>NUCLEOTIDE SEQUENCE [LARGE SCALE GENOMIC DNA]</scope>
    <source>
        <strain evidence="10 17">CCUG 19995</strain>
    </source>
</reference>
<evidence type="ECO:0000313" key="13">
    <source>
        <dbReference type="EMBL" id="QPH96370.1"/>
    </source>
</evidence>
<evidence type="ECO:0000313" key="10">
    <source>
        <dbReference type="EMBL" id="OUT09009.1"/>
    </source>
</evidence>
<dbReference type="Gene3D" id="6.10.140.970">
    <property type="match status" value="1"/>
</dbReference>
<evidence type="ECO:0000256" key="6">
    <source>
        <dbReference type="PROSITE-ProRule" id="PRU00278"/>
    </source>
</evidence>
<sequence length="272" mass="29649">MKKFLFPAVLSLAAAVTLNAAVVATVDGDAINDSDISALLSAAMPGFDASKLQPNEKKRIIDDLINRKLLLKDAKATGIEKDVDYIKAVKAAQEGIAVELYMRKLFDGIKVSDSDLRDFYNKNKASMNQPAQARARHILVEDEKTANDIIAQLKNLKGEALTKKFAELASQKSIDKGSAAHGGELGWFGQSQMVKPFADAAFSMANGTVSTKPVKTQFGYHVILKEDGKAAGTVSFEQAKPEIEQAVKMEKFQAAVRQKSEALRQKAKIEYK</sequence>
<dbReference type="KEGG" id="ccoc:CCON33237_1272"/>
<reference evidence="18 19" key="4">
    <citation type="journal article" date="2018" name="Emerg. Microbes Infect.">
        <title>Genomic analysis of oral Campylobacter concisus strains identified a potential bacterial molecular marker associated with active Crohn's disease.</title>
        <authorList>
            <person name="Liu F."/>
            <person name="Ma R."/>
            <person name="Tay C.Y.A."/>
            <person name="Octavia S."/>
            <person name="Lan R."/>
            <person name="Chung H.K.L."/>
            <person name="Riordan S.M."/>
            <person name="Grimm M.C."/>
            <person name="Leong R.W."/>
            <person name="Tanaka M.M."/>
            <person name="Connor S."/>
            <person name="Zhang L."/>
        </authorList>
    </citation>
    <scope>NUCLEOTIDE SEQUENCE [LARGE SCALE GENOMIC DNA]</scope>
    <source>
        <strain evidence="14 21">H16O-S1</strain>
        <strain evidence="13 22">P13UCO-S1</strain>
        <strain evidence="11 19">P1CDO2</strain>
        <strain evidence="12 18">P1CDO3</strain>
    </source>
</reference>
<evidence type="ECO:0000256" key="3">
    <source>
        <dbReference type="ARBA" id="ARBA00022729"/>
    </source>
</evidence>
<dbReference type="SUPFAM" id="SSF109998">
    <property type="entry name" value="Triger factor/SurA peptide-binding domain-like"/>
    <property type="match status" value="1"/>
</dbReference>
<organism evidence="9 16">
    <name type="scientific">Campylobacter concisus</name>
    <dbReference type="NCBI Taxonomy" id="199"/>
    <lineage>
        <taxon>Bacteria</taxon>
        <taxon>Pseudomonadati</taxon>
        <taxon>Campylobacterota</taxon>
        <taxon>Epsilonproteobacteria</taxon>
        <taxon>Campylobacterales</taxon>
        <taxon>Campylobacteraceae</taxon>
        <taxon>Campylobacter</taxon>
    </lineage>
</organism>
<evidence type="ECO:0000313" key="17">
    <source>
        <dbReference type="Proteomes" id="UP000196317"/>
    </source>
</evidence>
<dbReference type="InterPro" id="IPR046357">
    <property type="entry name" value="PPIase_dom_sf"/>
</dbReference>
<dbReference type="InterPro" id="IPR027304">
    <property type="entry name" value="Trigger_fact/SurA_dom_sf"/>
</dbReference>
<reference evidence="20 21" key="5">
    <citation type="journal article" date="2020" name="Microb. Genom.">
        <title>Analysis of complete Campylobacter concisus genomes identifies genomospecies features, secretion systems and novel plasmids and their association with severe ulcerative colitis.</title>
        <authorList>
            <person name="Liu F."/>
            <person name="Chen S."/>
            <person name="Luu L.D.W."/>
            <person name="Lee S.A."/>
            <person name="Tay A.C.Y."/>
            <person name="Wu R."/>
            <person name="Riordan S.M."/>
            <person name="Lan R."/>
            <person name="Liu L."/>
            <person name="Zhang L."/>
        </authorList>
    </citation>
    <scope>NUCLEOTIDE SEQUENCE [LARGE SCALE GENOMIC DNA]</scope>
    <source>
        <strain evidence="14 21">H16O-S1</strain>
        <strain evidence="15 20">H9O-S2</strain>
    </source>
</reference>
<evidence type="ECO:0000313" key="19">
    <source>
        <dbReference type="Proteomes" id="UP000594508"/>
    </source>
</evidence>
<dbReference type="EMBL" id="NDYN01000001">
    <property type="protein sequence ID" value="OUT09009.1"/>
    <property type="molecule type" value="Genomic_DNA"/>
</dbReference>
<evidence type="ECO:0000256" key="2">
    <source>
        <dbReference type="ARBA" id="ARBA00013194"/>
    </source>
</evidence>
<dbReference type="EMBL" id="CP049232">
    <property type="protein sequence ID" value="QPI06495.1"/>
    <property type="molecule type" value="Genomic_DNA"/>
</dbReference>
<comment type="catalytic activity">
    <reaction evidence="1">
        <text>[protein]-peptidylproline (omega=180) = [protein]-peptidylproline (omega=0)</text>
        <dbReference type="Rhea" id="RHEA:16237"/>
        <dbReference type="Rhea" id="RHEA-COMP:10747"/>
        <dbReference type="Rhea" id="RHEA-COMP:10748"/>
        <dbReference type="ChEBI" id="CHEBI:83833"/>
        <dbReference type="ChEBI" id="CHEBI:83834"/>
        <dbReference type="EC" id="5.2.1.8"/>
    </reaction>
</comment>
<evidence type="ECO:0000313" key="12">
    <source>
        <dbReference type="EMBL" id="QPH92089.1"/>
    </source>
</evidence>
<dbReference type="EMBL" id="CP049266">
    <property type="protein sequence ID" value="QPH92089.1"/>
    <property type="molecule type" value="Genomic_DNA"/>
</dbReference>
<dbReference type="OrthoDB" id="14196at2"/>
<evidence type="ECO:0000313" key="16">
    <source>
        <dbReference type="Proteomes" id="UP000066049"/>
    </source>
</evidence>
<dbReference type="RefSeq" id="WP_009294116.1">
    <property type="nucleotide sequence ID" value="NZ_CABFLX010000011.1"/>
</dbReference>
<dbReference type="GeneID" id="28662948"/>
<evidence type="ECO:0000313" key="14">
    <source>
        <dbReference type="EMBL" id="QPH97943.1"/>
    </source>
</evidence>
<feature type="chain" id="PRO_5011148142" description="peptidylprolyl isomerase" evidence="7">
    <location>
        <begin position="21"/>
        <end position="272"/>
    </location>
</feature>
<dbReference type="Proteomes" id="UP000594535">
    <property type="component" value="Chromosome"/>
</dbReference>
<evidence type="ECO:0000259" key="8">
    <source>
        <dbReference type="PROSITE" id="PS50198"/>
    </source>
</evidence>
<dbReference type="EMBL" id="CP060707">
    <property type="protein sequence ID" value="QPH89275.1"/>
    <property type="molecule type" value="Genomic_DNA"/>
</dbReference>
<dbReference type="InterPro" id="IPR050245">
    <property type="entry name" value="PrsA_foldase"/>
</dbReference>
<evidence type="ECO:0000313" key="22">
    <source>
        <dbReference type="Proteomes" id="UP000594707"/>
    </source>
</evidence>
<evidence type="ECO:0000313" key="20">
    <source>
        <dbReference type="Proteomes" id="UP000594535"/>
    </source>
</evidence>
<dbReference type="InterPro" id="IPR023058">
    <property type="entry name" value="PPIase_PpiC_CS"/>
</dbReference>
<dbReference type="Proteomes" id="UP000196317">
    <property type="component" value="Unassembled WGS sequence"/>
</dbReference>
<evidence type="ECO:0000256" key="4">
    <source>
        <dbReference type="ARBA" id="ARBA00023110"/>
    </source>
</evidence>
<dbReference type="EC" id="5.2.1.8" evidence="2"/>
<dbReference type="PATRIC" id="fig|199.248.peg.1312"/>
<dbReference type="PANTHER" id="PTHR47245">
    <property type="entry name" value="PEPTIDYLPROLYL ISOMERASE"/>
    <property type="match status" value="1"/>
</dbReference>
<feature type="signal peptide" evidence="7">
    <location>
        <begin position="1"/>
        <end position="20"/>
    </location>
</feature>
<reference evidence="11" key="6">
    <citation type="submission" date="2020-08" db="EMBL/GenBank/DDBJ databases">
        <title>Analysis of Completed Campylobacter concisus Genomes Identified Genomospecies Features, Novel plasmids and Their Association with Severe Ulcerative Colitis.</title>
        <authorList>
            <person name="Zhang L."/>
        </authorList>
    </citation>
    <scope>NUCLEOTIDE SEQUENCE</scope>
    <source>
        <strain evidence="11">P1CDO2</strain>
        <strain evidence="12">P1CDO3</strain>
    </source>
</reference>
<dbReference type="SUPFAM" id="SSF54534">
    <property type="entry name" value="FKBP-like"/>
    <property type="match status" value="1"/>
</dbReference>
<dbReference type="Proteomes" id="UP000594571">
    <property type="component" value="Chromosome"/>
</dbReference>
<dbReference type="EMBL" id="CP012541">
    <property type="protein sequence ID" value="ALF47934.1"/>
    <property type="molecule type" value="Genomic_DNA"/>
</dbReference>
<evidence type="ECO:0000313" key="15">
    <source>
        <dbReference type="EMBL" id="QPI06495.1"/>
    </source>
</evidence>
<evidence type="ECO:0000313" key="18">
    <source>
        <dbReference type="Proteomes" id="UP000594404"/>
    </source>
</evidence>
<gene>
    <name evidence="9" type="primary">peb4</name>
    <name evidence="10" type="ORF">B9N65_01315</name>
    <name evidence="9" type="ORF">CCON33237_1272</name>
    <name evidence="14" type="ORF">CVS89_06725</name>
    <name evidence="11" type="ORF">CVT00_06305</name>
    <name evidence="12" type="ORF">CVT01_06105</name>
    <name evidence="13" type="ORF">CVT08_03500</name>
    <name evidence="15" type="ORF">G5B96_03805</name>
</gene>
<dbReference type="PANTHER" id="PTHR47245:SF1">
    <property type="entry name" value="FOLDASE PROTEIN PRSA"/>
    <property type="match status" value="1"/>
</dbReference>
<dbReference type="Proteomes" id="UP000594508">
    <property type="component" value="Chromosome"/>
</dbReference>
<accession>A0A0M4SNA2</accession>